<evidence type="ECO:0000313" key="3">
    <source>
        <dbReference type="EMBL" id="MBU5486447.1"/>
    </source>
</evidence>
<evidence type="ECO:0000256" key="1">
    <source>
        <dbReference type="ARBA" id="ARBA00010657"/>
    </source>
</evidence>
<keyword evidence="2" id="KW-0175">Coiled coil</keyword>
<proteinExistence type="inferred from homology"/>
<dbReference type="NCBIfam" id="NF041497">
    <property type="entry name" value="MobV"/>
    <property type="match status" value="1"/>
</dbReference>
<dbReference type="RefSeq" id="WP_216441049.1">
    <property type="nucleotide sequence ID" value="NZ_JAHLQF010000006.1"/>
</dbReference>
<feature type="coiled-coil region" evidence="2">
    <location>
        <begin position="255"/>
        <end position="296"/>
    </location>
</feature>
<evidence type="ECO:0000256" key="2">
    <source>
        <dbReference type="SAM" id="Coils"/>
    </source>
</evidence>
<organism evidence="3 4">
    <name type="scientific">Clostridium mobile</name>
    <dbReference type="NCBI Taxonomy" id="2841512"/>
    <lineage>
        <taxon>Bacteria</taxon>
        <taxon>Bacillati</taxon>
        <taxon>Bacillota</taxon>
        <taxon>Clostridia</taxon>
        <taxon>Eubacteriales</taxon>
        <taxon>Clostridiaceae</taxon>
        <taxon>Clostridium</taxon>
    </lineage>
</organism>
<protein>
    <submittedName>
        <fullName evidence="3">Plasmid recombination protein</fullName>
    </submittedName>
</protein>
<gene>
    <name evidence="3" type="ORF">KQI86_19280</name>
</gene>
<evidence type="ECO:0000313" key="4">
    <source>
        <dbReference type="Proteomes" id="UP000726170"/>
    </source>
</evidence>
<dbReference type="CDD" id="cd17242">
    <property type="entry name" value="MobM_relaxase"/>
    <property type="match status" value="1"/>
</dbReference>
<sequence length="319" mass="37523">MEYQEKVYEEDNRLFKTKSIGSTYVKGMGNCYCIFRVGKNFKSINQINGFQKHMEREIDTPNANKNISNLLLHGSKDIVGDVERYIKGAWRRKDSVLAKELLLTASPQFFKNISDDELYKWVEDNYNWLKQEFGDNLIYANVHFDETSPHINALVVPKFQNEKGYVLANKRYFGGVQKLREWQDKYSEAMQKNFPALKRGIRFSKAKHIEVKHFYGIINHSITSQELKDVAKGNLLLESNLKRVQGTLNAYRGYSDKVFKEKQTLEEENKNLLIEMKQLKKDKEQYKEVIKAMSILYNLPKNAVEKTFRYVENKLEQEK</sequence>
<keyword evidence="4" id="KW-1185">Reference proteome</keyword>
<dbReference type="Proteomes" id="UP000726170">
    <property type="component" value="Unassembled WGS sequence"/>
</dbReference>
<dbReference type="InterPro" id="IPR001668">
    <property type="entry name" value="Mob_Pre"/>
</dbReference>
<name>A0ABS6EMU7_9CLOT</name>
<dbReference type="Pfam" id="PF01076">
    <property type="entry name" value="Mob_Pre"/>
    <property type="match status" value="1"/>
</dbReference>
<accession>A0ABS6EMU7</accession>
<comment type="caution">
    <text evidence="3">The sequence shown here is derived from an EMBL/GenBank/DDBJ whole genome shotgun (WGS) entry which is preliminary data.</text>
</comment>
<comment type="similarity">
    <text evidence="1">Belongs to the plasmid mobilization pre family.</text>
</comment>
<reference evidence="3 4" key="1">
    <citation type="submission" date="2021-06" db="EMBL/GenBank/DDBJ databases">
        <authorList>
            <person name="Sun Q."/>
            <person name="Li D."/>
        </authorList>
    </citation>
    <scope>NUCLEOTIDE SEQUENCE [LARGE SCALE GENOMIC DNA]</scope>
    <source>
        <strain evidence="3 4">MSJ-11</strain>
    </source>
</reference>
<dbReference type="EMBL" id="JAHLQF010000006">
    <property type="protein sequence ID" value="MBU5486447.1"/>
    <property type="molecule type" value="Genomic_DNA"/>
</dbReference>